<keyword evidence="3 8" id="KW-0548">Nucleotidyltransferase</keyword>
<comment type="similarity">
    <text evidence="1 8">Belongs to the SELO family.</text>
</comment>
<dbReference type="AlphaFoldDB" id="A0A1I3L5R7"/>
<evidence type="ECO:0000256" key="8">
    <source>
        <dbReference type="HAMAP-Rule" id="MF_00692"/>
    </source>
</evidence>
<feature type="active site" description="Proton acceptor" evidence="8">
    <location>
        <position position="268"/>
    </location>
</feature>
<gene>
    <name evidence="8" type="primary">ydiU</name>
    <name evidence="8" type="synonym">selO</name>
    <name evidence="10" type="ORF">SAMN05216258_109219</name>
</gene>
<comment type="catalytic activity">
    <reaction evidence="8">
        <text>L-seryl-[protein] + UTP = O-(5'-uridylyl)-L-seryl-[protein] + diphosphate</text>
        <dbReference type="Rhea" id="RHEA:64604"/>
        <dbReference type="Rhea" id="RHEA-COMP:9863"/>
        <dbReference type="Rhea" id="RHEA-COMP:16635"/>
        <dbReference type="ChEBI" id="CHEBI:29999"/>
        <dbReference type="ChEBI" id="CHEBI:33019"/>
        <dbReference type="ChEBI" id="CHEBI:46398"/>
        <dbReference type="ChEBI" id="CHEBI:156051"/>
    </reaction>
</comment>
<protein>
    <recommendedName>
        <fullName evidence="8">Protein nucleotidyltransferase YdiU</fullName>
        <ecNumber evidence="8">2.7.7.-</ecNumber>
    </recommendedName>
    <alternativeName>
        <fullName evidence="8">Protein adenylyltransferase YdiU</fullName>
        <ecNumber evidence="8">2.7.7.108</ecNumber>
    </alternativeName>
    <alternativeName>
        <fullName evidence="8">Protein uridylyltransferase YdiU</fullName>
        <ecNumber evidence="8">2.7.7.-</ecNumber>
    </alternativeName>
</protein>
<evidence type="ECO:0000313" key="10">
    <source>
        <dbReference type="EMBL" id="SFI80028.1"/>
    </source>
</evidence>
<dbReference type="GO" id="GO:0070733">
    <property type="term" value="F:AMPylase activity"/>
    <property type="evidence" value="ECO:0007669"/>
    <property type="project" value="UniProtKB-EC"/>
</dbReference>
<reference evidence="10 11" key="1">
    <citation type="submission" date="2016-10" db="EMBL/GenBank/DDBJ databases">
        <authorList>
            <person name="de Groot N.N."/>
        </authorList>
    </citation>
    <scope>NUCLEOTIDE SEQUENCE [LARGE SCALE GENOMIC DNA]</scope>
    <source>
        <strain evidence="10 11">CGMCC 1.11030</strain>
    </source>
</reference>
<sequence>MTSPVDAPAPQARSSAAASSAAPRFDNAYARLPERFFHRQSAAAVPAPRLLRLNEPLARELGLSVDWLRSPAGLGLLSGQDVPPGAEPLAMAYAGHQFGGWSPQLGDGRALLLGEVRDPHGARRDLHLKGSGPTPFSRAGDGKAALGPVLREYIVAEAMHALGVPTTRSLAVVGTGEAVLRETPQPGAILVRVAHGHVRVGTFQYFYARQDLEALRLLADHVVARNHPQAAEAEIPPLALLQAVVRQQAALIARWMSLGFIHGVMNTDNMSLAGETIDYGPCAFMEAYHPDTVYSSIDRFGRYAYVNQPGIAQWNLAQLAQCLLPLMADDPQQALPAAQAAIDAFPDLYAAERLALFRARLGLATAREDDAALVDDLLSAMAANQVDFTLGLRALSALPSQGGPQTDEPARALWVDPTAFDAWAGRWRARLAAEARPEAERQAAQRAASPAFIPRNHQVETALAAATNGLDLAPLDRLMGVLADPFSDHPEHADLALPATPDEAVTATFCGT</sequence>
<dbReference type="EC" id="2.7.7.-" evidence="8"/>
<feature type="compositionally biased region" description="Low complexity" evidence="9">
    <location>
        <begin position="8"/>
        <end position="20"/>
    </location>
</feature>
<dbReference type="STRING" id="1114924.SAMN05216258_109219"/>
<feature type="binding site" evidence="8">
    <location>
        <position position="129"/>
    </location>
    <ligand>
        <name>ATP</name>
        <dbReference type="ChEBI" id="CHEBI:30616"/>
    </ligand>
</feature>
<keyword evidence="6 8" id="KW-0067">ATP-binding</keyword>
<dbReference type="PANTHER" id="PTHR32057">
    <property type="entry name" value="PROTEIN ADENYLYLTRANSFERASE SELO, MITOCHONDRIAL"/>
    <property type="match status" value="1"/>
</dbReference>
<dbReference type="InterPro" id="IPR003846">
    <property type="entry name" value="SelO"/>
</dbReference>
<keyword evidence="8" id="KW-0464">Manganese</keyword>
<comment type="catalytic activity">
    <reaction evidence="8">
        <text>L-histidyl-[protein] + UTP = N(tele)-(5'-uridylyl)-L-histidyl-[protein] + diphosphate</text>
        <dbReference type="Rhea" id="RHEA:83891"/>
        <dbReference type="Rhea" id="RHEA-COMP:9745"/>
        <dbReference type="Rhea" id="RHEA-COMP:20239"/>
        <dbReference type="ChEBI" id="CHEBI:29979"/>
        <dbReference type="ChEBI" id="CHEBI:33019"/>
        <dbReference type="ChEBI" id="CHEBI:46398"/>
        <dbReference type="ChEBI" id="CHEBI:233474"/>
    </reaction>
</comment>
<dbReference type="GO" id="GO:0005524">
    <property type="term" value="F:ATP binding"/>
    <property type="evidence" value="ECO:0007669"/>
    <property type="project" value="UniProtKB-UniRule"/>
</dbReference>
<dbReference type="EMBL" id="FOQH01000009">
    <property type="protein sequence ID" value="SFI80028.1"/>
    <property type="molecule type" value="Genomic_DNA"/>
</dbReference>
<feature type="binding site" evidence="8">
    <location>
        <position position="109"/>
    </location>
    <ligand>
        <name>ATP</name>
        <dbReference type="ChEBI" id="CHEBI:30616"/>
    </ligand>
</feature>
<keyword evidence="4 8" id="KW-0479">Metal-binding</keyword>
<feature type="binding site" evidence="8">
    <location>
        <position position="192"/>
    </location>
    <ligand>
        <name>ATP</name>
        <dbReference type="ChEBI" id="CHEBI:30616"/>
    </ligand>
</feature>
<comment type="function">
    <text evidence="8">Nucleotidyltransferase involved in the post-translational modification of proteins. It can catalyze the addition of adenosine monophosphate (AMP) or uridine monophosphate (UMP) to a protein, resulting in modifications known as AMPylation and UMPylation.</text>
</comment>
<dbReference type="GO" id="GO:0030145">
    <property type="term" value="F:manganese ion binding"/>
    <property type="evidence" value="ECO:0007669"/>
    <property type="project" value="UniProtKB-UniRule"/>
</dbReference>
<evidence type="ECO:0000256" key="5">
    <source>
        <dbReference type="ARBA" id="ARBA00022741"/>
    </source>
</evidence>
<comment type="catalytic activity">
    <reaction evidence="8">
        <text>L-tyrosyl-[protein] + UTP = O-(5'-uridylyl)-L-tyrosyl-[protein] + diphosphate</text>
        <dbReference type="Rhea" id="RHEA:83887"/>
        <dbReference type="Rhea" id="RHEA-COMP:10136"/>
        <dbReference type="Rhea" id="RHEA-COMP:20238"/>
        <dbReference type="ChEBI" id="CHEBI:33019"/>
        <dbReference type="ChEBI" id="CHEBI:46398"/>
        <dbReference type="ChEBI" id="CHEBI:46858"/>
        <dbReference type="ChEBI" id="CHEBI:90602"/>
    </reaction>
</comment>
<keyword evidence="11" id="KW-1185">Reference proteome</keyword>
<evidence type="ECO:0000256" key="7">
    <source>
        <dbReference type="ARBA" id="ARBA00022842"/>
    </source>
</evidence>
<feature type="binding site" evidence="8">
    <location>
        <position position="141"/>
    </location>
    <ligand>
        <name>ATP</name>
        <dbReference type="ChEBI" id="CHEBI:30616"/>
    </ligand>
</feature>
<proteinExistence type="inferred from homology"/>
<evidence type="ECO:0000256" key="6">
    <source>
        <dbReference type="ARBA" id="ARBA00022840"/>
    </source>
</evidence>
<comment type="cofactor">
    <cofactor evidence="8">
        <name>Mg(2+)</name>
        <dbReference type="ChEBI" id="CHEBI:18420"/>
    </cofactor>
    <cofactor evidence="8">
        <name>Mn(2+)</name>
        <dbReference type="ChEBI" id="CHEBI:29035"/>
    </cofactor>
</comment>
<comment type="catalytic activity">
    <reaction evidence="8">
        <text>L-seryl-[protein] + ATP = 3-O-(5'-adenylyl)-L-seryl-[protein] + diphosphate</text>
        <dbReference type="Rhea" id="RHEA:58120"/>
        <dbReference type="Rhea" id="RHEA-COMP:9863"/>
        <dbReference type="Rhea" id="RHEA-COMP:15073"/>
        <dbReference type="ChEBI" id="CHEBI:29999"/>
        <dbReference type="ChEBI" id="CHEBI:30616"/>
        <dbReference type="ChEBI" id="CHEBI:33019"/>
        <dbReference type="ChEBI" id="CHEBI:142516"/>
        <dbReference type="EC" id="2.7.7.108"/>
    </reaction>
</comment>
<feature type="binding site" evidence="8">
    <location>
        <position position="108"/>
    </location>
    <ligand>
        <name>ATP</name>
        <dbReference type="ChEBI" id="CHEBI:30616"/>
    </ligand>
</feature>
<dbReference type="GO" id="GO:0000287">
    <property type="term" value="F:magnesium ion binding"/>
    <property type="evidence" value="ECO:0007669"/>
    <property type="project" value="UniProtKB-UniRule"/>
</dbReference>
<comment type="catalytic activity">
    <reaction evidence="8">
        <text>L-threonyl-[protein] + ATP = 3-O-(5'-adenylyl)-L-threonyl-[protein] + diphosphate</text>
        <dbReference type="Rhea" id="RHEA:54292"/>
        <dbReference type="Rhea" id="RHEA-COMP:11060"/>
        <dbReference type="Rhea" id="RHEA-COMP:13847"/>
        <dbReference type="ChEBI" id="CHEBI:30013"/>
        <dbReference type="ChEBI" id="CHEBI:30616"/>
        <dbReference type="ChEBI" id="CHEBI:33019"/>
        <dbReference type="ChEBI" id="CHEBI:138113"/>
        <dbReference type="EC" id="2.7.7.108"/>
    </reaction>
</comment>
<accession>A0A1I3L5R7</accession>
<name>A0A1I3L5R7_9RHOB</name>
<feature type="binding site" evidence="8">
    <location>
        <position position="199"/>
    </location>
    <ligand>
        <name>ATP</name>
        <dbReference type="ChEBI" id="CHEBI:30616"/>
    </ligand>
</feature>
<dbReference type="HAMAP" id="MF_00692">
    <property type="entry name" value="SelO"/>
    <property type="match status" value="1"/>
</dbReference>
<feature type="binding site" evidence="8">
    <location>
        <position position="269"/>
    </location>
    <ligand>
        <name>Mg(2+)</name>
        <dbReference type="ChEBI" id="CHEBI:18420"/>
    </ligand>
</feature>
<keyword evidence="2 8" id="KW-0808">Transferase</keyword>
<feature type="binding site" evidence="8">
    <location>
        <position position="278"/>
    </location>
    <ligand>
        <name>ATP</name>
        <dbReference type="ChEBI" id="CHEBI:30616"/>
    </ligand>
</feature>
<evidence type="ECO:0000256" key="4">
    <source>
        <dbReference type="ARBA" id="ARBA00022723"/>
    </source>
</evidence>
<dbReference type="PANTHER" id="PTHR32057:SF14">
    <property type="entry name" value="PROTEIN ADENYLYLTRANSFERASE SELO, MITOCHONDRIAL"/>
    <property type="match status" value="1"/>
</dbReference>
<dbReference type="OrthoDB" id="9776281at2"/>
<feature type="region of interest" description="Disordered" evidence="9">
    <location>
        <begin position="1"/>
        <end position="20"/>
    </location>
</feature>
<dbReference type="Pfam" id="PF02696">
    <property type="entry name" value="SelO"/>
    <property type="match status" value="1"/>
</dbReference>
<evidence type="ECO:0000256" key="2">
    <source>
        <dbReference type="ARBA" id="ARBA00022679"/>
    </source>
</evidence>
<dbReference type="NCBIfam" id="NF000658">
    <property type="entry name" value="PRK00029.1"/>
    <property type="match status" value="1"/>
</dbReference>
<feature type="binding site" evidence="8">
    <location>
        <position position="278"/>
    </location>
    <ligand>
        <name>Mg(2+)</name>
        <dbReference type="ChEBI" id="CHEBI:18420"/>
    </ligand>
</feature>
<evidence type="ECO:0000256" key="1">
    <source>
        <dbReference type="ARBA" id="ARBA00009747"/>
    </source>
</evidence>
<evidence type="ECO:0000256" key="3">
    <source>
        <dbReference type="ARBA" id="ARBA00022695"/>
    </source>
</evidence>
<feature type="binding site" evidence="8">
    <location>
        <position position="106"/>
    </location>
    <ligand>
        <name>ATP</name>
        <dbReference type="ChEBI" id="CHEBI:30616"/>
    </ligand>
</feature>
<evidence type="ECO:0000313" key="11">
    <source>
        <dbReference type="Proteomes" id="UP000199377"/>
    </source>
</evidence>
<keyword evidence="7 8" id="KW-0460">Magnesium</keyword>
<dbReference type="RefSeq" id="WP_092862868.1">
    <property type="nucleotide sequence ID" value="NZ_FOQH01000009.1"/>
</dbReference>
<comment type="catalytic activity">
    <reaction evidence="8">
        <text>L-tyrosyl-[protein] + ATP = O-(5'-adenylyl)-L-tyrosyl-[protein] + diphosphate</text>
        <dbReference type="Rhea" id="RHEA:54288"/>
        <dbReference type="Rhea" id="RHEA-COMP:10136"/>
        <dbReference type="Rhea" id="RHEA-COMP:13846"/>
        <dbReference type="ChEBI" id="CHEBI:30616"/>
        <dbReference type="ChEBI" id="CHEBI:33019"/>
        <dbReference type="ChEBI" id="CHEBI:46858"/>
        <dbReference type="ChEBI" id="CHEBI:83624"/>
        <dbReference type="EC" id="2.7.7.108"/>
    </reaction>
</comment>
<evidence type="ECO:0000256" key="9">
    <source>
        <dbReference type="SAM" id="MobiDB-lite"/>
    </source>
</evidence>
<dbReference type="Proteomes" id="UP000199377">
    <property type="component" value="Unassembled WGS sequence"/>
</dbReference>
<feature type="binding site" evidence="8">
    <location>
        <position position="142"/>
    </location>
    <ligand>
        <name>ATP</name>
        <dbReference type="ChEBI" id="CHEBI:30616"/>
    </ligand>
</feature>
<dbReference type="EC" id="2.7.7.108" evidence="8"/>
<organism evidence="10 11">
    <name type="scientific">Albimonas pacifica</name>
    <dbReference type="NCBI Taxonomy" id="1114924"/>
    <lineage>
        <taxon>Bacteria</taxon>
        <taxon>Pseudomonadati</taxon>
        <taxon>Pseudomonadota</taxon>
        <taxon>Alphaproteobacteria</taxon>
        <taxon>Rhodobacterales</taxon>
        <taxon>Paracoccaceae</taxon>
        <taxon>Albimonas</taxon>
    </lineage>
</organism>
<keyword evidence="5 8" id="KW-0547">Nucleotide-binding</keyword>